<dbReference type="InterPro" id="IPR015855">
    <property type="entry name" value="ABC_transpr_MalK-like"/>
</dbReference>
<comment type="similarity">
    <text evidence="1">Belongs to the ABC transporter superfamily.</text>
</comment>
<dbReference type="InterPro" id="IPR047641">
    <property type="entry name" value="ABC_transpr_MalK/UgpC-like"/>
</dbReference>
<evidence type="ECO:0000256" key="2">
    <source>
        <dbReference type="ARBA" id="ARBA00022448"/>
    </source>
</evidence>
<proteinExistence type="inferred from homology"/>
<evidence type="ECO:0000256" key="4">
    <source>
        <dbReference type="ARBA" id="ARBA00022840"/>
    </source>
</evidence>
<dbReference type="InterPro" id="IPR017871">
    <property type="entry name" value="ABC_transporter-like_CS"/>
</dbReference>
<dbReference type="SUPFAM" id="SSF52540">
    <property type="entry name" value="P-loop containing nucleoside triphosphate hydrolases"/>
    <property type="match status" value="1"/>
</dbReference>
<evidence type="ECO:0000313" key="6">
    <source>
        <dbReference type="EMBL" id="MFD1696154.1"/>
    </source>
</evidence>
<dbReference type="Gene3D" id="2.40.50.140">
    <property type="entry name" value="Nucleic acid-binding proteins"/>
    <property type="match status" value="1"/>
</dbReference>
<keyword evidence="3" id="KW-0547">Nucleotide-binding</keyword>
<dbReference type="Gene3D" id="3.40.50.300">
    <property type="entry name" value="P-loop containing nucleotide triphosphate hydrolases"/>
    <property type="match status" value="1"/>
</dbReference>
<dbReference type="SUPFAM" id="SSF50331">
    <property type="entry name" value="MOP-like"/>
    <property type="match status" value="1"/>
</dbReference>
<dbReference type="CDD" id="cd03301">
    <property type="entry name" value="ABC_MalK_N"/>
    <property type="match status" value="1"/>
</dbReference>
<dbReference type="PROSITE" id="PS50893">
    <property type="entry name" value="ABC_TRANSPORTER_2"/>
    <property type="match status" value="1"/>
</dbReference>
<dbReference type="InterPro" id="IPR012340">
    <property type="entry name" value="NA-bd_OB-fold"/>
</dbReference>
<accession>A0ABW4JY05</accession>
<dbReference type="PANTHER" id="PTHR43875">
    <property type="entry name" value="MALTODEXTRIN IMPORT ATP-BINDING PROTEIN MSMX"/>
    <property type="match status" value="1"/>
</dbReference>
<dbReference type="InterPro" id="IPR003439">
    <property type="entry name" value="ABC_transporter-like_ATP-bd"/>
</dbReference>
<protein>
    <submittedName>
        <fullName evidence="6">ABC transporter ATP-binding protein</fullName>
    </submittedName>
</protein>
<evidence type="ECO:0000256" key="1">
    <source>
        <dbReference type="ARBA" id="ARBA00005417"/>
    </source>
</evidence>
<keyword evidence="4 6" id="KW-0067">ATP-binding</keyword>
<sequence>MAELQLRSVEKTYGGGFKAVHGINLDVAEGEFMVLVGPSGCAKSTTLRMIAGLETITGGEIRIGGKVVNDVVPGKRGISMVFQNYALYPHMKVRSNLAFGLRLRRRPKDEIDSATTDVSGTLEIGELLDRLPKQLSGGQAQRVAVGRALIKQPDVFLFDEPLSNLDAKLRASMRVRITDLHKRLKAEGRPATVVYVTHDQTEAMTMGDRICVMKDGRIMQVADPLTLYERPANAFVAGFIGMPEMNLVEGTLTMDTQPHLTFGDQTIAIKDGLAERLATPQGKIRIGIRPQHLDVVPDGTPGSLRGTVTTAEYLGHEIHIHLKVGSLPLVAVALTERLSAMPRRGDTLSLKPQGPRIHLFDWQTEENVSLADTGN</sequence>
<evidence type="ECO:0000256" key="3">
    <source>
        <dbReference type="ARBA" id="ARBA00022741"/>
    </source>
</evidence>
<dbReference type="InterPro" id="IPR013611">
    <property type="entry name" value="Transp-assoc_OB_typ2"/>
</dbReference>
<dbReference type="Proteomes" id="UP001597327">
    <property type="component" value="Unassembled WGS sequence"/>
</dbReference>
<comment type="caution">
    <text evidence="6">The sequence shown here is derived from an EMBL/GenBank/DDBJ whole genome shotgun (WGS) entry which is preliminary data.</text>
</comment>
<dbReference type="SMART" id="SM00382">
    <property type="entry name" value="AAA"/>
    <property type="match status" value="1"/>
</dbReference>
<name>A0ABW4JY05_9HYPH</name>
<reference evidence="7" key="1">
    <citation type="journal article" date="2019" name="Int. J. Syst. Evol. Microbiol.">
        <title>The Global Catalogue of Microorganisms (GCM) 10K type strain sequencing project: providing services to taxonomists for standard genome sequencing and annotation.</title>
        <authorList>
            <consortium name="The Broad Institute Genomics Platform"/>
            <consortium name="The Broad Institute Genome Sequencing Center for Infectious Disease"/>
            <person name="Wu L."/>
            <person name="Ma J."/>
        </authorList>
    </citation>
    <scope>NUCLEOTIDE SEQUENCE [LARGE SCALE GENOMIC DNA]</scope>
    <source>
        <strain evidence="7">JCM 3369</strain>
    </source>
</reference>
<organism evidence="6 7">
    <name type="scientific">Roseibium aestuarii</name>
    <dbReference type="NCBI Taxonomy" id="2600299"/>
    <lineage>
        <taxon>Bacteria</taxon>
        <taxon>Pseudomonadati</taxon>
        <taxon>Pseudomonadota</taxon>
        <taxon>Alphaproteobacteria</taxon>
        <taxon>Hyphomicrobiales</taxon>
        <taxon>Stappiaceae</taxon>
        <taxon>Roseibium</taxon>
    </lineage>
</organism>
<dbReference type="RefSeq" id="WP_149892940.1">
    <property type="nucleotide sequence ID" value="NZ_JBHUFA010000004.1"/>
</dbReference>
<dbReference type="GO" id="GO:0005524">
    <property type="term" value="F:ATP binding"/>
    <property type="evidence" value="ECO:0007669"/>
    <property type="project" value="UniProtKB-KW"/>
</dbReference>
<dbReference type="Gene3D" id="2.40.50.100">
    <property type="match status" value="1"/>
</dbReference>
<dbReference type="InterPro" id="IPR008995">
    <property type="entry name" value="Mo/tungstate-bd_C_term_dom"/>
</dbReference>
<dbReference type="Pfam" id="PF00005">
    <property type="entry name" value="ABC_tran"/>
    <property type="match status" value="1"/>
</dbReference>
<dbReference type="PROSITE" id="PS00211">
    <property type="entry name" value="ABC_TRANSPORTER_1"/>
    <property type="match status" value="1"/>
</dbReference>
<dbReference type="PANTHER" id="PTHR43875:SF3">
    <property type="entry name" value="MALTOSE_MALTODEXTRIN IMPORT ATP-BINDING PROTEIN MALK"/>
    <property type="match status" value="1"/>
</dbReference>
<dbReference type="EMBL" id="JBHUFA010000004">
    <property type="protein sequence ID" value="MFD1696154.1"/>
    <property type="molecule type" value="Genomic_DNA"/>
</dbReference>
<feature type="domain" description="ABC transporter" evidence="5">
    <location>
        <begin position="4"/>
        <end position="240"/>
    </location>
</feature>
<keyword evidence="7" id="KW-1185">Reference proteome</keyword>
<dbReference type="InterPro" id="IPR003593">
    <property type="entry name" value="AAA+_ATPase"/>
</dbReference>
<dbReference type="InterPro" id="IPR027417">
    <property type="entry name" value="P-loop_NTPase"/>
</dbReference>
<evidence type="ECO:0000313" key="7">
    <source>
        <dbReference type="Proteomes" id="UP001597327"/>
    </source>
</evidence>
<keyword evidence="2" id="KW-0813">Transport</keyword>
<gene>
    <name evidence="6" type="ORF">ACFSC7_11560</name>
</gene>
<dbReference type="Pfam" id="PF08402">
    <property type="entry name" value="TOBE_2"/>
    <property type="match status" value="1"/>
</dbReference>
<evidence type="ECO:0000259" key="5">
    <source>
        <dbReference type="PROSITE" id="PS50893"/>
    </source>
</evidence>